<reference evidence="4 5" key="1">
    <citation type="submission" date="2016-10" db="EMBL/GenBank/DDBJ databases">
        <authorList>
            <person name="de Groot N.N."/>
        </authorList>
    </citation>
    <scope>NUCLEOTIDE SEQUENCE [LARGE SCALE GENOMIC DNA]</scope>
    <source>
        <strain evidence="4 5">ATCC 43154</strain>
    </source>
</reference>
<dbReference type="SUPFAM" id="SSF47188">
    <property type="entry name" value="Hemerythrin-like"/>
    <property type="match status" value="1"/>
</dbReference>
<evidence type="ECO:0000256" key="3">
    <source>
        <dbReference type="ARBA" id="ARBA00023004"/>
    </source>
</evidence>
<organism evidence="4 5">
    <name type="scientific">Rugamonas rubra</name>
    <dbReference type="NCBI Taxonomy" id="758825"/>
    <lineage>
        <taxon>Bacteria</taxon>
        <taxon>Pseudomonadati</taxon>
        <taxon>Pseudomonadota</taxon>
        <taxon>Betaproteobacteria</taxon>
        <taxon>Burkholderiales</taxon>
        <taxon>Oxalobacteraceae</taxon>
        <taxon>Telluria group</taxon>
        <taxon>Rugamonas</taxon>
    </lineage>
</organism>
<dbReference type="PANTHER" id="PTHR37164:SF1">
    <property type="entry name" value="BACTERIOHEMERYTHRIN"/>
    <property type="match status" value="1"/>
</dbReference>
<keyword evidence="2" id="KW-0479">Metal-binding</keyword>
<dbReference type="GO" id="GO:0046872">
    <property type="term" value="F:metal ion binding"/>
    <property type="evidence" value="ECO:0007669"/>
    <property type="project" value="UniProtKB-KW"/>
</dbReference>
<dbReference type="NCBIfam" id="TIGR02481">
    <property type="entry name" value="hemeryth_dom"/>
    <property type="match status" value="1"/>
</dbReference>
<dbReference type="EMBL" id="FOTW01000016">
    <property type="protein sequence ID" value="SFM25807.1"/>
    <property type="molecule type" value="Genomic_DNA"/>
</dbReference>
<comment type="similarity">
    <text evidence="1">Belongs to the hemerythrin family.</text>
</comment>
<dbReference type="InterPro" id="IPR012827">
    <property type="entry name" value="Hemerythrin_metal-bd"/>
</dbReference>
<dbReference type="CDD" id="cd12107">
    <property type="entry name" value="Hemerythrin"/>
    <property type="match status" value="1"/>
</dbReference>
<keyword evidence="3" id="KW-0408">Iron</keyword>
<evidence type="ECO:0000256" key="1">
    <source>
        <dbReference type="ARBA" id="ARBA00010587"/>
    </source>
</evidence>
<gene>
    <name evidence="4" type="ORF">SAMN02982985_03351</name>
</gene>
<accession>A0A1I4PDT2</accession>
<dbReference type="PANTHER" id="PTHR37164">
    <property type="entry name" value="BACTERIOHEMERYTHRIN"/>
    <property type="match status" value="1"/>
</dbReference>
<dbReference type="InterPro" id="IPR035938">
    <property type="entry name" value="Hemerythrin-like_sf"/>
</dbReference>
<keyword evidence="5" id="KW-1185">Reference proteome</keyword>
<name>A0A1I4PDT2_9BURK</name>
<dbReference type="AlphaFoldDB" id="A0A1I4PDT2"/>
<dbReference type="Gene3D" id="1.20.120.50">
    <property type="entry name" value="Hemerythrin-like"/>
    <property type="match status" value="1"/>
</dbReference>
<dbReference type="RefSeq" id="WP_093388845.1">
    <property type="nucleotide sequence ID" value="NZ_FOTW01000016.1"/>
</dbReference>
<proteinExistence type="inferred from homology"/>
<evidence type="ECO:0000256" key="2">
    <source>
        <dbReference type="ARBA" id="ARBA00022723"/>
    </source>
</evidence>
<dbReference type="OrthoDB" id="5296936at2"/>
<dbReference type="STRING" id="758825.SAMN02982985_03351"/>
<sequence>MEHMEWSPEMALGIESLDQAHQALLAQMLHLAQANDDALDDGFALLVKHLERDFREEEDLMETIAYPAIQSHREQHARVLGALHVVVPGDHAAAREALGLLPLWFQVHLSTQDAALAMALNLADA</sequence>
<protein>
    <submittedName>
        <fullName evidence="4">Hemerythrin-like metal-binding domain protein</fullName>
    </submittedName>
</protein>
<dbReference type="Proteomes" id="UP000199470">
    <property type="component" value="Unassembled WGS sequence"/>
</dbReference>
<evidence type="ECO:0000313" key="5">
    <source>
        <dbReference type="Proteomes" id="UP000199470"/>
    </source>
</evidence>
<dbReference type="InterPro" id="IPR050669">
    <property type="entry name" value="Hemerythrin"/>
</dbReference>
<evidence type="ECO:0000313" key="4">
    <source>
        <dbReference type="EMBL" id="SFM25807.1"/>
    </source>
</evidence>